<gene>
    <name evidence="10" type="ORF">ACFOOI_20945</name>
</gene>
<keyword evidence="3 7" id="KW-0812">Transmembrane</keyword>
<accession>A0ABV7Z1V6</accession>
<dbReference type="PANTHER" id="PTHR30572:SF4">
    <property type="entry name" value="ABC TRANSPORTER PERMEASE YTRF"/>
    <property type="match status" value="1"/>
</dbReference>
<keyword evidence="11" id="KW-1185">Reference proteome</keyword>
<dbReference type="InterPro" id="IPR003838">
    <property type="entry name" value="ABC3_permease_C"/>
</dbReference>
<evidence type="ECO:0000313" key="10">
    <source>
        <dbReference type="EMBL" id="MFC3813146.1"/>
    </source>
</evidence>
<comment type="caution">
    <text evidence="10">The sequence shown here is derived from an EMBL/GenBank/DDBJ whole genome shotgun (WGS) entry which is preliminary data.</text>
</comment>
<feature type="transmembrane region" description="Helical" evidence="7">
    <location>
        <begin position="310"/>
        <end position="332"/>
    </location>
</feature>
<evidence type="ECO:0000313" key="11">
    <source>
        <dbReference type="Proteomes" id="UP001595616"/>
    </source>
</evidence>
<feature type="transmembrane region" description="Helical" evidence="7">
    <location>
        <begin position="269"/>
        <end position="290"/>
    </location>
</feature>
<dbReference type="InterPro" id="IPR050250">
    <property type="entry name" value="Macrolide_Exporter_MacB"/>
</dbReference>
<dbReference type="PANTHER" id="PTHR30572">
    <property type="entry name" value="MEMBRANE COMPONENT OF TRANSPORTER-RELATED"/>
    <property type="match status" value="1"/>
</dbReference>
<comment type="subcellular location">
    <subcellularLocation>
        <location evidence="1">Cell membrane</location>
        <topology evidence="1">Multi-pass membrane protein</topology>
    </subcellularLocation>
</comment>
<dbReference type="Proteomes" id="UP001595616">
    <property type="component" value="Unassembled WGS sequence"/>
</dbReference>
<organism evidence="10 11">
    <name type="scientific">Lacihabitans lacunae</name>
    <dbReference type="NCBI Taxonomy" id="1028214"/>
    <lineage>
        <taxon>Bacteria</taxon>
        <taxon>Pseudomonadati</taxon>
        <taxon>Bacteroidota</taxon>
        <taxon>Cytophagia</taxon>
        <taxon>Cytophagales</taxon>
        <taxon>Leadbetterellaceae</taxon>
        <taxon>Lacihabitans</taxon>
    </lineage>
</organism>
<feature type="transmembrane region" description="Helical" evidence="7">
    <location>
        <begin position="362"/>
        <end position="384"/>
    </location>
</feature>
<evidence type="ECO:0000256" key="7">
    <source>
        <dbReference type="SAM" id="Phobius"/>
    </source>
</evidence>
<proteinExistence type="inferred from homology"/>
<dbReference type="Pfam" id="PF02687">
    <property type="entry name" value="FtsX"/>
    <property type="match status" value="1"/>
</dbReference>
<evidence type="ECO:0000256" key="2">
    <source>
        <dbReference type="ARBA" id="ARBA00022475"/>
    </source>
</evidence>
<dbReference type="RefSeq" id="WP_379840051.1">
    <property type="nucleotide sequence ID" value="NZ_JBHRYQ010000001.1"/>
</dbReference>
<evidence type="ECO:0000259" key="9">
    <source>
        <dbReference type="Pfam" id="PF12704"/>
    </source>
</evidence>
<keyword evidence="5 7" id="KW-0472">Membrane</keyword>
<dbReference type="InterPro" id="IPR025857">
    <property type="entry name" value="MacB_PCD"/>
</dbReference>
<evidence type="ECO:0000256" key="4">
    <source>
        <dbReference type="ARBA" id="ARBA00022989"/>
    </source>
</evidence>
<dbReference type="EMBL" id="JBHRYQ010000001">
    <property type="protein sequence ID" value="MFC3813146.1"/>
    <property type="molecule type" value="Genomic_DNA"/>
</dbReference>
<reference evidence="11" key="1">
    <citation type="journal article" date="2019" name="Int. J. Syst. Evol. Microbiol.">
        <title>The Global Catalogue of Microorganisms (GCM) 10K type strain sequencing project: providing services to taxonomists for standard genome sequencing and annotation.</title>
        <authorList>
            <consortium name="The Broad Institute Genomics Platform"/>
            <consortium name="The Broad Institute Genome Sequencing Center for Infectious Disease"/>
            <person name="Wu L."/>
            <person name="Ma J."/>
        </authorList>
    </citation>
    <scope>NUCLEOTIDE SEQUENCE [LARGE SCALE GENOMIC DNA]</scope>
    <source>
        <strain evidence="11">CECT 7956</strain>
    </source>
</reference>
<comment type="similarity">
    <text evidence="6">Belongs to the ABC-4 integral membrane protein family.</text>
</comment>
<name>A0ABV7Z1V6_9BACT</name>
<dbReference type="Pfam" id="PF12704">
    <property type="entry name" value="MacB_PCD"/>
    <property type="match status" value="1"/>
</dbReference>
<keyword evidence="4 7" id="KW-1133">Transmembrane helix</keyword>
<feature type="domain" description="MacB-like periplasmic core" evidence="9">
    <location>
        <begin position="17"/>
        <end position="198"/>
    </location>
</feature>
<keyword evidence="2" id="KW-1003">Cell membrane</keyword>
<sequence length="395" mass="43936">MLLKIVWKNIFAKKLNSFLSILLMTFGIAVISLLINTTKQIQEKFSKNVSGIDMVIGAKGSPLQVILAGIYQIDSPTGNIPLDETMAIGRNPLIKEILPLSMGDNFKGLRITGCSPKYLNHFNAEFDNGHIFKDQLDVVLGASSAQKLNLKLNDTFVSAHGLDEEGEKHNENKYKVVGILKYNNSVLDNLILTDLSSIWLMHEEGHVDGEVEEHPKEITTALVKFRSPLGLLTIPRNINQNTKMQAALPSIEINRLFELMGIGMDVLKWLAYAIIIISGVSVFVTLYNALKERKYEMALMMTMGGKRSLLFLMLLLEGIFLSLSGFIFGMLFSRIGLFLISKSVSDTYHYSIDTMQIQTEEIFLLIAALLVGIFAALIPSIGIYKIDISKTLASE</sequence>
<evidence type="ECO:0000256" key="5">
    <source>
        <dbReference type="ARBA" id="ARBA00023136"/>
    </source>
</evidence>
<evidence type="ECO:0000256" key="3">
    <source>
        <dbReference type="ARBA" id="ARBA00022692"/>
    </source>
</evidence>
<evidence type="ECO:0000256" key="1">
    <source>
        <dbReference type="ARBA" id="ARBA00004651"/>
    </source>
</evidence>
<feature type="transmembrane region" description="Helical" evidence="7">
    <location>
        <begin position="15"/>
        <end position="35"/>
    </location>
</feature>
<feature type="domain" description="ABC3 transporter permease C-terminal" evidence="8">
    <location>
        <begin position="271"/>
        <end position="387"/>
    </location>
</feature>
<protein>
    <submittedName>
        <fullName evidence="10">ABC transporter permease</fullName>
    </submittedName>
</protein>
<evidence type="ECO:0000256" key="6">
    <source>
        <dbReference type="ARBA" id="ARBA00038076"/>
    </source>
</evidence>
<evidence type="ECO:0000259" key="8">
    <source>
        <dbReference type="Pfam" id="PF02687"/>
    </source>
</evidence>